<feature type="transmembrane region" description="Helical" evidence="5">
    <location>
        <begin position="242"/>
        <end position="259"/>
    </location>
</feature>
<name>A0A8H5FQT5_9AGAR</name>
<feature type="transmembrane region" description="Helical" evidence="5">
    <location>
        <begin position="190"/>
        <end position="213"/>
    </location>
</feature>
<keyword evidence="7" id="KW-1185">Reference proteome</keyword>
<feature type="transmembrane region" description="Helical" evidence="5">
    <location>
        <begin position="79"/>
        <end position="97"/>
    </location>
</feature>
<dbReference type="PANTHER" id="PTHR31465:SF9">
    <property type="entry name" value="SPHINGOID LONG-CHAIN BASE TRANSPORTER RSB1"/>
    <property type="match status" value="1"/>
</dbReference>
<evidence type="ECO:0000313" key="6">
    <source>
        <dbReference type="EMBL" id="KAF5345749.1"/>
    </source>
</evidence>
<dbReference type="GO" id="GO:0000324">
    <property type="term" value="C:fungal-type vacuole"/>
    <property type="evidence" value="ECO:0007669"/>
    <property type="project" value="TreeGrafter"/>
</dbReference>
<feature type="transmembrane region" description="Helical" evidence="5">
    <location>
        <begin position="47"/>
        <end position="67"/>
    </location>
</feature>
<gene>
    <name evidence="6" type="ORF">D9758_011897</name>
</gene>
<evidence type="ECO:0000256" key="1">
    <source>
        <dbReference type="ARBA" id="ARBA00004141"/>
    </source>
</evidence>
<reference evidence="6 7" key="1">
    <citation type="journal article" date="2020" name="ISME J.">
        <title>Uncovering the hidden diversity of litter-decomposition mechanisms in mushroom-forming fungi.</title>
        <authorList>
            <person name="Floudas D."/>
            <person name="Bentzer J."/>
            <person name="Ahren D."/>
            <person name="Johansson T."/>
            <person name="Persson P."/>
            <person name="Tunlid A."/>
        </authorList>
    </citation>
    <scope>NUCLEOTIDE SEQUENCE [LARGE SCALE GENOMIC DNA]</scope>
    <source>
        <strain evidence="6 7">CBS 291.85</strain>
    </source>
</reference>
<dbReference type="Pfam" id="PF04479">
    <property type="entry name" value="RTA1"/>
    <property type="match status" value="1"/>
</dbReference>
<keyword evidence="4 5" id="KW-0472">Membrane</keyword>
<dbReference type="GO" id="GO:0005886">
    <property type="term" value="C:plasma membrane"/>
    <property type="evidence" value="ECO:0007669"/>
    <property type="project" value="TreeGrafter"/>
</dbReference>
<feature type="transmembrane region" description="Helical" evidence="5">
    <location>
        <begin position="279"/>
        <end position="297"/>
    </location>
</feature>
<dbReference type="EMBL" id="JAACJM010000108">
    <property type="protein sequence ID" value="KAF5345749.1"/>
    <property type="molecule type" value="Genomic_DNA"/>
</dbReference>
<dbReference type="OrthoDB" id="3358017at2759"/>
<dbReference type="InterPro" id="IPR007568">
    <property type="entry name" value="RTA1"/>
</dbReference>
<accession>A0A8H5FQT5</accession>
<dbReference type="Proteomes" id="UP000559256">
    <property type="component" value="Unassembled WGS sequence"/>
</dbReference>
<evidence type="ECO:0000256" key="4">
    <source>
        <dbReference type="ARBA" id="ARBA00023136"/>
    </source>
</evidence>
<feature type="transmembrane region" description="Helical" evidence="5">
    <location>
        <begin position="414"/>
        <end position="440"/>
    </location>
</feature>
<feature type="transmembrane region" description="Helical" evidence="5">
    <location>
        <begin position="109"/>
        <end position="131"/>
    </location>
</feature>
<evidence type="ECO:0000256" key="5">
    <source>
        <dbReference type="SAM" id="Phobius"/>
    </source>
</evidence>
<protein>
    <submittedName>
        <fullName evidence="6">Uncharacterized protein</fullName>
    </submittedName>
</protein>
<evidence type="ECO:0000256" key="2">
    <source>
        <dbReference type="ARBA" id="ARBA00022692"/>
    </source>
</evidence>
<feature type="transmembrane region" description="Helical" evidence="5">
    <location>
        <begin position="349"/>
        <end position="372"/>
    </location>
</feature>
<dbReference type="AlphaFoldDB" id="A0A8H5FQT5"/>
<organism evidence="6 7">
    <name type="scientific">Tetrapyrgos nigripes</name>
    <dbReference type="NCBI Taxonomy" id="182062"/>
    <lineage>
        <taxon>Eukaryota</taxon>
        <taxon>Fungi</taxon>
        <taxon>Dikarya</taxon>
        <taxon>Basidiomycota</taxon>
        <taxon>Agaricomycotina</taxon>
        <taxon>Agaricomycetes</taxon>
        <taxon>Agaricomycetidae</taxon>
        <taxon>Agaricales</taxon>
        <taxon>Marasmiineae</taxon>
        <taxon>Marasmiaceae</taxon>
        <taxon>Tetrapyrgos</taxon>
    </lineage>
</organism>
<feature type="transmembrane region" description="Helical" evidence="5">
    <location>
        <begin position="151"/>
        <end position="170"/>
    </location>
</feature>
<proteinExistence type="predicted"/>
<evidence type="ECO:0000313" key="7">
    <source>
        <dbReference type="Proteomes" id="UP000559256"/>
    </source>
</evidence>
<comment type="subcellular location">
    <subcellularLocation>
        <location evidence="1">Membrane</location>
        <topology evidence="1">Multi-pass membrane protein</topology>
    </subcellularLocation>
</comment>
<keyword evidence="2 5" id="KW-0812">Transmembrane</keyword>
<evidence type="ECO:0000256" key="3">
    <source>
        <dbReference type="ARBA" id="ARBA00022989"/>
    </source>
</evidence>
<sequence>MSCWNNLCATFPPPSLAMFDTYTTMLTLLPRADTNATSGDDENPYGYTPNFAISIMFMALFGITTVLHLGQAVFYRRWFLLYTVILAGAMETAGWYGRVWSSHDVLNSGAYTLQIVLTIVAPTPLLAVNFIIFGRIIRRLGTAYSWVKPRWYTKIFFTCDLLALISQASGGTLASGDDVSPTLLNIGEKIMLYSIVASLVIIAIFAILALDFLRRHAHRKPVRPMSTDETPRERFQGPIRKLIYALAVNTCLLFVRAIYRTAELADGIEGTIIHTQWPFVLFDGTMVVLAMFTYNAFHVGRLMDSDQEFNDKLKNLEAQNAERDVELEMAPPAYEEPPVYMKKDEPLTLAMYLFKFGFLFPPFWILGAFILLSPLRAPEAVADSTDAPSAWLPDKTEAEHQAVIDHMRKAELKWAWRCLWALLVVSFFAIAAGITIYAVLKA</sequence>
<comment type="caution">
    <text evidence="6">The sequence shown here is derived from an EMBL/GenBank/DDBJ whole genome shotgun (WGS) entry which is preliminary data.</text>
</comment>
<dbReference type="PANTHER" id="PTHR31465">
    <property type="entry name" value="PROTEIN RTA1-RELATED"/>
    <property type="match status" value="1"/>
</dbReference>
<keyword evidence="3 5" id="KW-1133">Transmembrane helix</keyword>